<evidence type="ECO:0000313" key="4">
    <source>
        <dbReference type="Proteomes" id="UP001521137"/>
    </source>
</evidence>
<dbReference type="InterPro" id="IPR029052">
    <property type="entry name" value="Metallo-depent_PP-like"/>
</dbReference>
<accession>A0ABS9D8B0</accession>
<feature type="domain" description="Calcineurin-like phosphoesterase" evidence="2">
    <location>
        <begin position="166"/>
        <end position="426"/>
    </location>
</feature>
<keyword evidence="4" id="KW-1185">Reference proteome</keyword>
<dbReference type="PANTHER" id="PTHR22953">
    <property type="entry name" value="ACID PHOSPHATASE RELATED"/>
    <property type="match status" value="1"/>
</dbReference>
<sequence>MKSTFSNPRSLGILCLAAVLFGCDDDKIIEVPVEVEIPVEVPVIVNPEHALLTDPFLQVPTNDSVNVVWFTNFESSENTLTYGDTSTNAVTTTQLSRMMEDASSQQFGKSYDTVSYRTVYRHEAKAEGLTQGERVNYSVSSIDTDGFEFSSSTFTLAPAPAKGAAMKILLTSDLQSKKNVVANYQKVVETVGTPDAVLFAGDFVNVPDRASEWFDQAKSNAPGFFPALQGHYQEYFPGFPYNGGEILQHSPLFGTIGNHEVMGRYNPTEDDYSLNGSFNDPQTRWYAEAAYEQVKADVNPSNDADIKAQWIIDQSHNQISFLDIFSFPDDGPGGEEYYATTFGDVFIISMNVSRIWRSWSVSGANKSKFVESLSTLEDPSKWGFGEFLFERFDKDSDQYAWLESVMETDAFKNSKYKVVMAHQGVFGLGDNTVPVLSQPVMQLVETDSQDVETITEFTFPLTADVWTNTVQPMLTNVSEVRYQYPLNQDVWLNDIEPLLLANDVNLVHIGHSHLWNRAQVENLHYLESSNVGNSYGAYYVDTSGTYTKDVRSSYADFWADVNSENPRWLIEDYPPNGDPQDRVLSFPNIFSPMSAENENYPNLPFVTSNTLSVFSILDTGTGTVQSYVFDPTNLNSTVELFDEFSLE</sequence>
<dbReference type="RefSeq" id="WP_235313202.1">
    <property type="nucleotide sequence ID" value="NZ_JAKGAS010000007.1"/>
</dbReference>
<dbReference type="EMBL" id="JAKGAS010000007">
    <property type="protein sequence ID" value="MCF2949116.1"/>
    <property type="molecule type" value="Genomic_DNA"/>
</dbReference>
<evidence type="ECO:0000313" key="3">
    <source>
        <dbReference type="EMBL" id="MCF2949116.1"/>
    </source>
</evidence>
<dbReference type="Pfam" id="PF00149">
    <property type="entry name" value="Metallophos"/>
    <property type="match status" value="1"/>
</dbReference>
<comment type="caution">
    <text evidence="3">The sequence shown here is derived from an EMBL/GenBank/DDBJ whole genome shotgun (WGS) entry which is preliminary data.</text>
</comment>
<dbReference type="Gene3D" id="3.60.21.10">
    <property type="match status" value="1"/>
</dbReference>
<dbReference type="Proteomes" id="UP001521137">
    <property type="component" value="Unassembled WGS sequence"/>
</dbReference>
<dbReference type="PANTHER" id="PTHR22953:SF153">
    <property type="entry name" value="PURPLE ACID PHOSPHATASE"/>
    <property type="match status" value="1"/>
</dbReference>
<dbReference type="SUPFAM" id="SSF56300">
    <property type="entry name" value="Metallo-dependent phosphatases"/>
    <property type="match status" value="1"/>
</dbReference>
<gene>
    <name evidence="3" type="ORF">L0668_13425</name>
</gene>
<evidence type="ECO:0000256" key="1">
    <source>
        <dbReference type="ARBA" id="ARBA00022729"/>
    </source>
</evidence>
<reference evidence="3 4" key="1">
    <citation type="submission" date="2022-01" db="EMBL/GenBank/DDBJ databases">
        <title>Paraglaciecola sp. G1-23.</title>
        <authorList>
            <person name="Jin M.S."/>
            <person name="Han D.M."/>
            <person name="Kim H.M."/>
            <person name="Jeon C.O."/>
        </authorList>
    </citation>
    <scope>NUCLEOTIDE SEQUENCE [LARGE SCALE GENOMIC DNA]</scope>
    <source>
        <strain evidence="3 4">G1-23</strain>
    </source>
</reference>
<dbReference type="PROSITE" id="PS51257">
    <property type="entry name" value="PROKAR_LIPOPROTEIN"/>
    <property type="match status" value="1"/>
</dbReference>
<name>A0ABS9D8B0_9ALTE</name>
<protein>
    <submittedName>
        <fullName evidence="3">Fibronectin type III domain-containing protein</fullName>
    </submittedName>
</protein>
<dbReference type="InterPro" id="IPR004843">
    <property type="entry name" value="Calcineurin-like_PHP"/>
</dbReference>
<proteinExistence type="predicted"/>
<dbReference type="Gene3D" id="2.60.40.380">
    <property type="entry name" value="Purple acid phosphatase-like, N-terminal"/>
    <property type="match status" value="1"/>
</dbReference>
<organism evidence="3 4">
    <name type="scientific">Paraglaciecola algarum</name>
    <dbReference type="NCBI Taxonomy" id="3050085"/>
    <lineage>
        <taxon>Bacteria</taxon>
        <taxon>Pseudomonadati</taxon>
        <taxon>Pseudomonadota</taxon>
        <taxon>Gammaproteobacteria</taxon>
        <taxon>Alteromonadales</taxon>
        <taxon>Alteromonadaceae</taxon>
        <taxon>Paraglaciecola</taxon>
    </lineage>
</organism>
<dbReference type="InterPro" id="IPR039331">
    <property type="entry name" value="PAPs-like"/>
</dbReference>
<evidence type="ECO:0000259" key="2">
    <source>
        <dbReference type="Pfam" id="PF00149"/>
    </source>
</evidence>
<keyword evidence="1" id="KW-0732">Signal</keyword>